<dbReference type="PANTHER" id="PTHR10755:SF0">
    <property type="entry name" value="OXYGEN-DEPENDENT COPROPORPHYRINOGEN-III OXIDASE, MITOCHONDRIAL"/>
    <property type="match status" value="1"/>
</dbReference>
<dbReference type="OrthoDB" id="9777553at2"/>
<dbReference type="InterPro" id="IPR001260">
    <property type="entry name" value="Coprogen_oxidase_aer"/>
</dbReference>
<feature type="binding site" evidence="11">
    <location>
        <position position="96"/>
    </location>
    <ligand>
        <name>substrate</name>
    </ligand>
</feature>
<dbReference type="PRINTS" id="PR00073">
    <property type="entry name" value="COPRGNOXDASE"/>
</dbReference>
<feature type="site" description="Important for dimerization" evidence="11">
    <location>
        <position position="179"/>
    </location>
</feature>
<comment type="subcellular location">
    <subcellularLocation>
        <location evidence="1 11">Cytoplasm</location>
    </subcellularLocation>
</comment>
<evidence type="ECO:0000256" key="9">
    <source>
        <dbReference type="ARBA" id="ARBA00049102"/>
    </source>
</evidence>
<evidence type="ECO:0000256" key="11">
    <source>
        <dbReference type="HAMAP-Rule" id="MF_00333"/>
    </source>
</evidence>
<evidence type="ECO:0000256" key="2">
    <source>
        <dbReference type="ARBA" id="ARBA00005168"/>
    </source>
</evidence>
<evidence type="ECO:0000313" key="12">
    <source>
        <dbReference type="EMBL" id="ATX78413.1"/>
    </source>
</evidence>
<keyword evidence="5 11" id="KW-0963">Cytoplasm</keyword>
<keyword evidence="8 11" id="KW-0627">Porphyrin biosynthesis</keyword>
<dbReference type="GO" id="GO:0005737">
    <property type="term" value="C:cytoplasm"/>
    <property type="evidence" value="ECO:0007669"/>
    <property type="project" value="UniProtKB-SubCell"/>
</dbReference>
<proteinExistence type="inferred from homology"/>
<dbReference type="PIRSF" id="PIRSF000166">
    <property type="entry name" value="Coproporphyri_ox"/>
    <property type="match status" value="1"/>
</dbReference>
<dbReference type="PROSITE" id="PS01021">
    <property type="entry name" value="COPROGEN_OXIDASE"/>
    <property type="match status" value="1"/>
</dbReference>
<dbReference type="InterPro" id="IPR018375">
    <property type="entry name" value="Coprogen_oxidase_CS"/>
</dbReference>
<evidence type="ECO:0000313" key="13">
    <source>
        <dbReference type="Proteomes" id="UP000229757"/>
    </source>
</evidence>
<organism evidence="12 13">
    <name type="scientific">Reinekea forsetii</name>
    <dbReference type="NCBI Taxonomy" id="1336806"/>
    <lineage>
        <taxon>Bacteria</taxon>
        <taxon>Pseudomonadati</taxon>
        <taxon>Pseudomonadota</taxon>
        <taxon>Gammaproteobacteria</taxon>
        <taxon>Oceanospirillales</taxon>
        <taxon>Saccharospirillaceae</taxon>
        <taxon>Reinekea</taxon>
    </lineage>
</organism>
<comment type="similarity">
    <text evidence="3 11">Belongs to the aerobic coproporphyrinogen-III oxidase family.</text>
</comment>
<dbReference type="GO" id="GO:0006782">
    <property type="term" value="P:protoporphyrinogen IX biosynthetic process"/>
    <property type="evidence" value="ECO:0007669"/>
    <property type="project" value="UniProtKB-UniRule"/>
</dbReference>
<dbReference type="FunFam" id="3.40.1500.10:FF:000001">
    <property type="entry name" value="Oxygen-dependent coproporphyrinogen-III oxidase"/>
    <property type="match status" value="1"/>
</dbReference>
<gene>
    <name evidence="11" type="primary">hemF</name>
    <name evidence="12" type="ORF">REIFOR_03310</name>
</gene>
<protein>
    <recommendedName>
        <fullName evidence="11">Oxygen-dependent coproporphyrinogen-III oxidase</fullName>
        <shortName evidence="11">CPO</shortName>
        <shortName evidence="11">Coprogen oxidase</shortName>
        <shortName evidence="11">Coproporphyrinogenase</shortName>
        <ecNumber evidence="11">1.3.3.3</ecNumber>
    </recommendedName>
</protein>
<dbReference type="EC" id="1.3.3.3" evidence="11"/>
<keyword evidence="11" id="KW-0479">Metal-binding</keyword>
<dbReference type="PANTHER" id="PTHR10755">
    <property type="entry name" value="COPROPORPHYRINOGEN III OXIDASE, MITOCHONDRIAL"/>
    <property type="match status" value="1"/>
</dbReference>
<dbReference type="Gene3D" id="3.40.1500.10">
    <property type="entry name" value="Coproporphyrinogen III oxidase, aerobic"/>
    <property type="match status" value="1"/>
</dbReference>
<comment type="pathway">
    <text evidence="2 11">Porphyrin-containing compound metabolism; protoporphyrin-IX biosynthesis; protoporphyrinogen-IX from coproporphyrinogen-III (O2 route): step 1/1.</text>
</comment>
<dbReference type="GO" id="GO:0042803">
    <property type="term" value="F:protein homodimerization activity"/>
    <property type="evidence" value="ECO:0007669"/>
    <property type="project" value="UniProtKB-UniRule"/>
</dbReference>
<feature type="binding site" evidence="11">
    <location>
        <begin position="112"/>
        <end position="114"/>
    </location>
    <ligand>
        <name>substrate</name>
    </ligand>
</feature>
<dbReference type="UniPathway" id="UPA00251">
    <property type="reaction ID" value="UER00322"/>
</dbReference>
<evidence type="ECO:0000256" key="6">
    <source>
        <dbReference type="ARBA" id="ARBA00023002"/>
    </source>
</evidence>
<feature type="binding site" evidence="11">
    <location>
        <position position="179"/>
    </location>
    <ligand>
        <name>a divalent metal cation</name>
        <dbReference type="ChEBI" id="CHEBI:60240"/>
    </ligand>
</feature>
<evidence type="ECO:0000256" key="3">
    <source>
        <dbReference type="ARBA" id="ARBA00010644"/>
    </source>
</evidence>
<evidence type="ECO:0000256" key="7">
    <source>
        <dbReference type="ARBA" id="ARBA00023133"/>
    </source>
</evidence>
<dbReference type="KEGG" id="rfo:REIFOR_03310"/>
<comment type="cofactor">
    <cofactor evidence="11">
        <name>a divalent metal cation</name>
        <dbReference type="ChEBI" id="CHEBI:60240"/>
    </cofactor>
</comment>
<dbReference type="Pfam" id="PF01218">
    <property type="entry name" value="Coprogen_oxidas"/>
    <property type="match status" value="1"/>
</dbReference>
<dbReference type="EMBL" id="CP011797">
    <property type="protein sequence ID" value="ATX78413.1"/>
    <property type="molecule type" value="Genomic_DNA"/>
</dbReference>
<feature type="binding site" evidence="11">
    <location>
        <position position="100"/>
    </location>
    <ligand>
        <name>a divalent metal cation</name>
        <dbReference type="ChEBI" id="CHEBI:60240"/>
    </ligand>
</feature>
<comment type="subunit">
    <text evidence="4 11">Homodimer.</text>
</comment>
<dbReference type="GO" id="GO:0046872">
    <property type="term" value="F:metal ion binding"/>
    <property type="evidence" value="ECO:0007669"/>
    <property type="project" value="UniProtKB-KW"/>
</dbReference>
<feature type="binding site" evidence="11">
    <location>
        <position position="149"/>
    </location>
    <ligand>
        <name>a divalent metal cation</name>
        <dbReference type="ChEBI" id="CHEBI:60240"/>
    </ligand>
</feature>
<accession>A0A2K8KUN9</accession>
<dbReference type="HAMAP" id="MF_00333">
    <property type="entry name" value="Coprogen_oxidas"/>
    <property type="match status" value="1"/>
</dbReference>
<evidence type="ECO:0000256" key="10">
    <source>
        <dbReference type="ARBA" id="ARBA00059657"/>
    </source>
</evidence>
<dbReference type="GO" id="GO:0004109">
    <property type="term" value="F:coproporphyrinogen oxidase activity"/>
    <property type="evidence" value="ECO:0007669"/>
    <property type="project" value="UniProtKB-UniRule"/>
</dbReference>
<reference evidence="12 13" key="1">
    <citation type="journal article" date="2017" name="Environ. Microbiol.">
        <title>Genomic and physiological analyses of 'Reinekea forsetii' reveal a versatile opportunistic lifestyle during spring algae blooms.</title>
        <authorList>
            <person name="Avci B."/>
            <person name="Hahnke R.L."/>
            <person name="Chafee M."/>
            <person name="Fischer T."/>
            <person name="Gruber-Vodicka H."/>
            <person name="Tegetmeyer H.E."/>
            <person name="Harder J."/>
            <person name="Fuchs B.M."/>
            <person name="Amann R.I."/>
            <person name="Teeling H."/>
        </authorList>
    </citation>
    <scope>NUCLEOTIDE SEQUENCE [LARGE SCALE GENOMIC DNA]</scope>
    <source>
        <strain evidence="12 13">Hel1_31_D35</strain>
    </source>
</reference>
<name>A0A2K8KUN9_9GAMM</name>
<comment type="function">
    <text evidence="10 11">Involved in the heme biosynthesis. Catalyzes the aerobic oxidative decarboxylation of propionate groups of rings A and B of coproporphyrinogen-III to yield the vinyl groups in protoporphyrinogen-IX.</text>
</comment>
<dbReference type="NCBIfam" id="NF003727">
    <property type="entry name" value="PRK05330.1"/>
    <property type="match status" value="1"/>
</dbReference>
<feature type="binding site" evidence="11">
    <location>
        <position position="110"/>
    </location>
    <ligand>
        <name>a divalent metal cation</name>
        <dbReference type="ChEBI" id="CHEBI:60240"/>
    </ligand>
</feature>
<keyword evidence="6 11" id="KW-0560">Oxidoreductase</keyword>
<keyword evidence="7 11" id="KW-0350">Heme biosynthesis</keyword>
<evidence type="ECO:0000256" key="4">
    <source>
        <dbReference type="ARBA" id="ARBA00011738"/>
    </source>
</evidence>
<evidence type="ECO:0000256" key="1">
    <source>
        <dbReference type="ARBA" id="ARBA00004496"/>
    </source>
</evidence>
<dbReference type="SUPFAM" id="SSF102886">
    <property type="entry name" value="Coproporphyrinogen III oxidase"/>
    <property type="match status" value="1"/>
</dbReference>
<dbReference type="Proteomes" id="UP000229757">
    <property type="component" value="Chromosome"/>
</dbReference>
<dbReference type="InterPro" id="IPR036406">
    <property type="entry name" value="Coprogen_oxidase_aer_sf"/>
</dbReference>
<keyword evidence="13" id="KW-1185">Reference proteome</keyword>
<feature type="region of interest" description="Important for dimerization" evidence="11">
    <location>
        <begin position="244"/>
        <end position="279"/>
    </location>
</feature>
<feature type="active site" description="Proton donor" evidence="11">
    <location>
        <position position="110"/>
    </location>
</feature>
<dbReference type="RefSeq" id="WP_100258604.1">
    <property type="nucleotide sequence ID" value="NZ_CP011797.1"/>
</dbReference>
<evidence type="ECO:0000256" key="5">
    <source>
        <dbReference type="ARBA" id="ARBA00022490"/>
    </source>
</evidence>
<evidence type="ECO:0000256" key="8">
    <source>
        <dbReference type="ARBA" id="ARBA00023244"/>
    </source>
</evidence>
<dbReference type="AlphaFoldDB" id="A0A2K8KUN9"/>
<comment type="catalytic activity">
    <reaction evidence="9 11">
        <text>coproporphyrinogen III + O2 + 2 H(+) = protoporphyrinogen IX + 2 CO2 + 2 H2O</text>
        <dbReference type="Rhea" id="RHEA:18257"/>
        <dbReference type="ChEBI" id="CHEBI:15377"/>
        <dbReference type="ChEBI" id="CHEBI:15378"/>
        <dbReference type="ChEBI" id="CHEBI:15379"/>
        <dbReference type="ChEBI" id="CHEBI:16526"/>
        <dbReference type="ChEBI" id="CHEBI:57307"/>
        <dbReference type="ChEBI" id="CHEBI:57309"/>
        <dbReference type="EC" id="1.3.3.3"/>
    </reaction>
</comment>
<sequence>MADFTFDIEPVKTYLMQLQDRICEGLERADGKGLFSEESWQRPGGGGGRSRTLVDGAVFEKGGVGFSHVMGDTLPPSATASRPELAGCRWQAMGVSLVMHAHNPFVPTSHANVRLFVAEKAGMEPVWWFGGGYDLTPYYGFDDDCRHWHQSAKTACEPFGSDVFPRFKSWCDDYFYLPHRSEPRGVGGIFYDDLNAWDFTTTFAFMQSVGDSYLAAYLPIVARRQDTPFSPAQRTWQEIRRGRYVEFNLVFDRGTIFGLQSGGRTESILMSLPPAVQWHYNHQPEAGSAEARLLDYYLTGRDWV</sequence>
<feature type="binding site" evidence="11">
    <location>
        <begin position="262"/>
        <end position="264"/>
    </location>
    <ligand>
        <name>substrate</name>
    </ligand>
</feature>